<dbReference type="InterPro" id="IPR008928">
    <property type="entry name" value="6-hairpin_glycosidase_sf"/>
</dbReference>
<evidence type="ECO:0000256" key="1">
    <source>
        <dbReference type="SAM" id="MobiDB-lite"/>
    </source>
</evidence>
<dbReference type="GO" id="GO:0005975">
    <property type="term" value="P:carbohydrate metabolic process"/>
    <property type="evidence" value="ECO:0007669"/>
    <property type="project" value="InterPro"/>
</dbReference>
<keyword evidence="2" id="KW-0326">Glycosidase</keyword>
<proteinExistence type="predicted"/>
<sequence>MNHGHRHDTLNDFHIYWNWDKVRRMATSLGTQLKNARVQQAEKVDYFLGLSEVRGEDLVQRWSEESTDAVFVDVEWQSVYQLNLKKLPSQKVVFESLDAAEKADDKETMHSGSTCAHVIDAGIKLQQKQWALRREVASGRLSEDKVTSERSSLSGELRRWRKHQVRIMPLLEHLITRSEANAAEVEKSVLFLPSDLDAKQQEKYRILDAAELELKLREGQANDAVAGICNSVTYQMILKDSKNRNARGVTQNTRAASYINGVKEKRSLWAEHYREARQRILKLKGLKELQDFPALKEEDMYAKNAAESHGLGDGSKTDSWIWTYGRLRGLDDAEKAEFITATEKVQWFRARADMERWVEEVELLEEEFRRFIRACEKMASIWASMAERPPPTSTPYALRARTGGGPHTLLHPHPHPHPHQQRLARRWGSIIRLPGRDDGERGYDAADACPEAATHPVVLVVGDGHVGCGGLRDAGRVEVAVEEVLSPVALVPANEEENEKQEQEGAADAWERSEGAGTTEKRRKSLSKQNGSLSYRSYRGYNYDPAYTSHAHGWSSGPTPALTFYVLGLTVISPQGKTWSLAPHVNGGLPGAEGGFETSLGWFGVAWTQPNGVQGPLIVKVTTPNTTSGFFKVPRGVGGKLTVDGVSKGSVKTGDQISLQGGTHTLVVQPSTG</sequence>
<gene>
    <name evidence="2" type="ORF">LshimejAT787_2700080</name>
</gene>
<organism evidence="2 3">
    <name type="scientific">Lyophyllum shimeji</name>
    <name type="common">Hon-shimeji</name>
    <name type="synonym">Tricholoma shimeji</name>
    <dbReference type="NCBI Taxonomy" id="47721"/>
    <lineage>
        <taxon>Eukaryota</taxon>
        <taxon>Fungi</taxon>
        <taxon>Dikarya</taxon>
        <taxon>Basidiomycota</taxon>
        <taxon>Agaricomycotina</taxon>
        <taxon>Agaricomycetes</taxon>
        <taxon>Agaricomycetidae</taxon>
        <taxon>Agaricales</taxon>
        <taxon>Tricholomatineae</taxon>
        <taxon>Lyophyllaceae</taxon>
        <taxon>Lyophyllum</taxon>
    </lineage>
</organism>
<keyword evidence="3" id="KW-1185">Reference proteome</keyword>
<dbReference type="SUPFAM" id="SSF48208">
    <property type="entry name" value="Six-hairpin glycosidases"/>
    <property type="match status" value="1"/>
</dbReference>
<evidence type="ECO:0000313" key="2">
    <source>
        <dbReference type="EMBL" id="GLB45738.1"/>
    </source>
</evidence>
<feature type="region of interest" description="Disordered" evidence="1">
    <location>
        <begin position="402"/>
        <end position="421"/>
    </location>
</feature>
<feature type="compositionally biased region" description="Basic residues" evidence="1">
    <location>
        <begin position="410"/>
        <end position="421"/>
    </location>
</feature>
<dbReference type="AlphaFoldDB" id="A0A9P3Q263"/>
<accession>A0A9P3Q263</accession>
<dbReference type="Proteomes" id="UP001063166">
    <property type="component" value="Unassembled WGS sequence"/>
</dbReference>
<dbReference type="PANTHER" id="PTHR34987">
    <property type="entry name" value="C, PUTATIVE (AFU_ORTHOLOGUE AFUA_3G02880)-RELATED"/>
    <property type="match status" value="1"/>
</dbReference>
<evidence type="ECO:0000313" key="3">
    <source>
        <dbReference type="Proteomes" id="UP001063166"/>
    </source>
</evidence>
<keyword evidence="2" id="KW-0378">Hydrolase</keyword>
<dbReference type="PANTHER" id="PTHR34987:SF6">
    <property type="entry name" value="ALPHA-L-RHAMNOSIDASE SIX-HAIRPIN GLYCOSIDASE DOMAIN-CONTAINING PROTEIN"/>
    <property type="match status" value="1"/>
</dbReference>
<dbReference type="EMBL" id="BRPK01000027">
    <property type="protein sequence ID" value="GLB45738.1"/>
    <property type="molecule type" value="Genomic_DNA"/>
</dbReference>
<protein>
    <submittedName>
        <fullName evidence="2">Bacterial alpha-L-rhamnosidase 6 hairpin glycosidase domain</fullName>
    </submittedName>
</protein>
<name>A0A9P3Q263_LYOSH</name>
<dbReference type="GO" id="GO:0016798">
    <property type="term" value="F:hydrolase activity, acting on glycosyl bonds"/>
    <property type="evidence" value="ECO:0007669"/>
    <property type="project" value="UniProtKB-KW"/>
</dbReference>
<dbReference type="OrthoDB" id="3256058at2759"/>
<dbReference type="Gene3D" id="2.60.420.10">
    <property type="entry name" value="Maltose phosphorylase, domain 3"/>
    <property type="match status" value="1"/>
</dbReference>
<comment type="caution">
    <text evidence="2">The sequence shown here is derived from an EMBL/GenBank/DDBJ whole genome shotgun (WGS) entry which is preliminary data.</text>
</comment>
<reference evidence="2" key="1">
    <citation type="submission" date="2022-07" db="EMBL/GenBank/DDBJ databases">
        <title>The genome of Lyophyllum shimeji provides insight into the initial evolution of ectomycorrhizal fungal genome.</title>
        <authorList>
            <person name="Kobayashi Y."/>
            <person name="Shibata T."/>
            <person name="Hirakawa H."/>
            <person name="Shigenobu S."/>
            <person name="Nishiyama T."/>
            <person name="Yamada A."/>
            <person name="Hasebe M."/>
            <person name="Kawaguchi M."/>
        </authorList>
    </citation>
    <scope>NUCLEOTIDE SEQUENCE</scope>
    <source>
        <strain evidence="2">AT787</strain>
    </source>
</reference>
<feature type="region of interest" description="Disordered" evidence="1">
    <location>
        <begin position="492"/>
        <end position="529"/>
    </location>
</feature>